<dbReference type="Gene3D" id="1.10.442.10">
    <property type="entry name" value="Cytochrome c oxidase subunit IV"/>
    <property type="match status" value="1"/>
</dbReference>
<dbReference type="AlphaFoldDB" id="A0A507DR78"/>
<evidence type="ECO:0000313" key="12">
    <source>
        <dbReference type="EMBL" id="TPX54239.1"/>
    </source>
</evidence>
<evidence type="ECO:0000256" key="1">
    <source>
        <dbReference type="ARBA" id="ARBA00004434"/>
    </source>
</evidence>
<dbReference type="PANTHER" id="PTHR10707">
    <property type="entry name" value="CYTOCHROME C OXIDASE SUBUNIT IV"/>
    <property type="match status" value="1"/>
</dbReference>
<feature type="transmembrane region" description="Helical" evidence="11">
    <location>
        <begin position="99"/>
        <end position="117"/>
    </location>
</feature>
<evidence type="ECO:0000256" key="5">
    <source>
        <dbReference type="ARBA" id="ARBA00022946"/>
    </source>
</evidence>
<feature type="region of interest" description="Disordered" evidence="10">
    <location>
        <begin position="136"/>
        <end position="161"/>
    </location>
</feature>
<dbReference type="SUPFAM" id="SSF81406">
    <property type="entry name" value="Mitochondrial cytochrome c oxidase subunit IV"/>
    <property type="match status" value="1"/>
</dbReference>
<dbReference type="STRING" id="109895.A0A507DR78"/>
<dbReference type="PANTHER" id="PTHR10707:SF10">
    <property type="entry name" value="CYTOCHROME C OXIDASE SUBUNIT 4"/>
    <property type="match status" value="1"/>
</dbReference>
<comment type="caution">
    <text evidence="12">The sequence shown here is derived from an EMBL/GenBank/DDBJ whole genome shotgun (WGS) entry which is preliminary data.</text>
</comment>
<keyword evidence="6 11" id="KW-1133">Transmembrane helix</keyword>
<keyword evidence="9 11" id="KW-0472">Membrane</keyword>
<dbReference type="GO" id="GO:0005743">
    <property type="term" value="C:mitochondrial inner membrane"/>
    <property type="evidence" value="ECO:0007669"/>
    <property type="project" value="UniProtKB-SubCell"/>
</dbReference>
<keyword evidence="13" id="KW-1185">Reference proteome</keyword>
<keyword evidence="3 11" id="KW-0812">Transmembrane</keyword>
<evidence type="ECO:0000256" key="7">
    <source>
        <dbReference type="ARBA" id="ARBA00023002"/>
    </source>
</evidence>
<evidence type="ECO:0000256" key="4">
    <source>
        <dbReference type="ARBA" id="ARBA00022792"/>
    </source>
</evidence>
<evidence type="ECO:0000256" key="11">
    <source>
        <dbReference type="SAM" id="Phobius"/>
    </source>
</evidence>
<dbReference type="InterPro" id="IPR036639">
    <property type="entry name" value="Cyt_c_oxidase_su4_sf"/>
</dbReference>
<keyword evidence="4" id="KW-0999">Mitochondrion inner membrane</keyword>
<dbReference type="Pfam" id="PF02936">
    <property type="entry name" value="COX4"/>
    <property type="match status" value="1"/>
</dbReference>
<keyword evidence="7" id="KW-0560">Oxidoreductase</keyword>
<evidence type="ECO:0008006" key="14">
    <source>
        <dbReference type="Google" id="ProtNLM"/>
    </source>
</evidence>
<reference evidence="12 13" key="1">
    <citation type="journal article" date="2019" name="Sci. Rep.">
        <title>Comparative genomics of chytrid fungi reveal insights into the obligate biotrophic and pathogenic lifestyle of Synchytrium endobioticum.</title>
        <authorList>
            <person name="van de Vossenberg B.T.L.H."/>
            <person name="Warris S."/>
            <person name="Nguyen H.D.T."/>
            <person name="van Gent-Pelzer M.P.E."/>
            <person name="Joly D.L."/>
            <person name="van de Geest H.C."/>
            <person name="Bonants P.J.M."/>
            <person name="Smith D.S."/>
            <person name="Levesque C.A."/>
            <person name="van der Lee T.A.J."/>
        </authorList>
    </citation>
    <scope>NUCLEOTIDE SEQUENCE [LARGE SCALE GENOMIC DNA]</scope>
    <source>
        <strain evidence="12 13">CBS 809.83</strain>
    </source>
</reference>
<evidence type="ECO:0000256" key="6">
    <source>
        <dbReference type="ARBA" id="ARBA00022989"/>
    </source>
</evidence>
<dbReference type="InterPro" id="IPR004203">
    <property type="entry name" value="Cyt_c_oxidase_su4_fam"/>
</dbReference>
<dbReference type="GO" id="GO:0006123">
    <property type="term" value="P:mitochondrial electron transport, cytochrome c to oxygen"/>
    <property type="evidence" value="ECO:0007669"/>
    <property type="project" value="InterPro"/>
</dbReference>
<organism evidence="12 13">
    <name type="scientific">Powellomyces hirtus</name>
    <dbReference type="NCBI Taxonomy" id="109895"/>
    <lineage>
        <taxon>Eukaryota</taxon>
        <taxon>Fungi</taxon>
        <taxon>Fungi incertae sedis</taxon>
        <taxon>Chytridiomycota</taxon>
        <taxon>Chytridiomycota incertae sedis</taxon>
        <taxon>Chytridiomycetes</taxon>
        <taxon>Spizellomycetales</taxon>
        <taxon>Powellomycetaceae</taxon>
        <taxon>Powellomyces</taxon>
    </lineage>
</organism>
<sequence length="161" mass="18151">MIAARRSLIAASAARVPLRAMAVRAQSTATVSPAALAQIETRWAKLPECEQGAIADLLAEKQKGDWNKMTLEEKRAAYWIAYGPYGARTPHDPAMKWKVLGWSLTFTAIAVGVWAYWTANVIPELRTQTPEWKAEEERRAIENKQNPFTGVYAKHRKEQEK</sequence>
<keyword evidence="8" id="KW-0496">Mitochondrion</keyword>
<keyword evidence="5" id="KW-0809">Transit peptide</keyword>
<dbReference type="GO" id="GO:0045277">
    <property type="term" value="C:respiratory chain complex IV"/>
    <property type="evidence" value="ECO:0007669"/>
    <property type="project" value="InterPro"/>
</dbReference>
<evidence type="ECO:0000256" key="3">
    <source>
        <dbReference type="ARBA" id="ARBA00022692"/>
    </source>
</evidence>
<gene>
    <name evidence="12" type="ORF">PhCBS80983_g05991</name>
</gene>
<accession>A0A507DR78</accession>
<dbReference type="Proteomes" id="UP000318582">
    <property type="component" value="Unassembled WGS sequence"/>
</dbReference>
<protein>
    <recommendedName>
        <fullName evidence="14">Cytochrome c oxidase subunit IV</fullName>
    </recommendedName>
</protein>
<evidence type="ECO:0000256" key="2">
    <source>
        <dbReference type="ARBA" id="ARBA00008135"/>
    </source>
</evidence>
<comment type="similarity">
    <text evidence="2">Belongs to the cytochrome c oxidase IV family.</text>
</comment>
<dbReference type="EMBL" id="QEAQ01000164">
    <property type="protein sequence ID" value="TPX54239.1"/>
    <property type="molecule type" value="Genomic_DNA"/>
</dbReference>
<evidence type="ECO:0000256" key="9">
    <source>
        <dbReference type="ARBA" id="ARBA00023136"/>
    </source>
</evidence>
<dbReference type="GO" id="GO:0016491">
    <property type="term" value="F:oxidoreductase activity"/>
    <property type="evidence" value="ECO:0007669"/>
    <property type="project" value="UniProtKB-KW"/>
</dbReference>
<proteinExistence type="inferred from homology"/>
<evidence type="ECO:0000256" key="10">
    <source>
        <dbReference type="SAM" id="MobiDB-lite"/>
    </source>
</evidence>
<evidence type="ECO:0000256" key="8">
    <source>
        <dbReference type="ARBA" id="ARBA00023128"/>
    </source>
</evidence>
<name>A0A507DR78_9FUNG</name>
<evidence type="ECO:0000313" key="13">
    <source>
        <dbReference type="Proteomes" id="UP000318582"/>
    </source>
</evidence>
<comment type="subcellular location">
    <subcellularLocation>
        <location evidence="1">Mitochondrion inner membrane</location>
        <topology evidence="1">Single-pass membrane protein</topology>
    </subcellularLocation>
</comment>